<evidence type="ECO:0000313" key="4">
    <source>
        <dbReference type="EMBL" id="KAK9505935.1"/>
    </source>
</evidence>
<comment type="caution">
    <text evidence="4">The sequence shown here is derived from an EMBL/GenBank/DDBJ whole genome shotgun (WGS) entry which is preliminary data.</text>
</comment>
<keyword evidence="5" id="KW-1185">Reference proteome</keyword>
<proteinExistence type="predicted"/>
<reference evidence="4 5" key="1">
    <citation type="submission" date="2022-12" db="EMBL/GenBank/DDBJ databases">
        <title>Chromosome-level genome assembly of true bugs.</title>
        <authorList>
            <person name="Ma L."/>
            <person name="Li H."/>
        </authorList>
    </citation>
    <scope>NUCLEOTIDE SEQUENCE [LARGE SCALE GENOMIC DNA]</scope>
    <source>
        <strain evidence="4">Lab_2022b</strain>
    </source>
</reference>
<dbReference type="PANTHER" id="PTHR13500">
    <property type="entry name" value="NUCLEOLAR PRERIBOSOMAL-ASSOCIATED PROTEIN 1"/>
    <property type="match status" value="1"/>
</dbReference>
<name>A0AAW1DC68_9HEMI</name>
<evidence type="ECO:0008006" key="6">
    <source>
        <dbReference type="Google" id="ProtNLM"/>
    </source>
</evidence>
<protein>
    <recommendedName>
        <fullName evidence="6">Nucleolar pre-ribosomal-associated protein 1</fullName>
    </recommendedName>
</protein>
<dbReference type="PANTHER" id="PTHR13500:SF0">
    <property type="entry name" value="NUCLEOLAR PRE-RIBOSOMAL-ASSOCIATED PROTEIN 1"/>
    <property type="match status" value="1"/>
</dbReference>
<dbReference type="GO" id="GO:0000463">
    <property type="term" value="P:maturation of LSU-rRNA from tricistronic rRNA transcript (SSU-rRNA, 5.8S rRNA, LSU-rRNA)"/>
    <property type="evidence" value="ECO:0007669"/>
    <property type="project" value="TreeGrafter"/>
</dbReference>
<dbReference type="InterPro" id="IPR021714">
    <property type="entry name" value="URB1_N"/>
</dbReference>
<dbReference type="GO" id="GO:0005730">
    <property type="term" value="C:nucleolus"/>
    <property type="evidence" value="ECO:0007669"/>
    <property type="project" value="TreeGrafter"/>
</dbReference>
<accession>A0AAW1DC68</accession>
<dbReference type="Proteomes" id="UP001461498">
    <property type="component" value="Unassembled WGS sequence"/>
</dbReference>
<dbReference type="EMBL" id="JAPXFL010000006">
    <property type="protein sequence ID" value="KAK9505935.1"/>
    <property type="molecule type" value="Genomic_DNA"/>
</dbReference>
<dbReference type="GO" id="GO:0000466">
    <property type="term" value="P:maturation of 5.8S rRNA from tricistronic rRNA transcript (SSU-rRNA, 5.8S rRNA, LSU-rRNA)"/>
    <property type="evidence" value="ECO:0007669"/>
    <property type="project" value="TreeGrafter"/>
</dbReference>
<evidence type="ECO:0000259" key="2">
    <source>
        <dbReference type="Pfam" id="PF11707"/>
    </source>
</evidence>
<feature type="compositionally biased region" description="Acidic residues" evidence="1">
    <location>
        <begin position="83"/>
        <end position="105"/>
    </location>
</feature>
<evidence type="ECO:0000259" key="3">
    <source>
        <dbReference type="Pfam" id="PF16201"/>
    </source>
</evidence>
<feature type="compositionally biased region" description="Basic and acidic residues" evidence="1">
    <location>
        <begin position="70"/>
        <end position="82"/>
    </location>
</feature>
<dbReference type="Pfam" id="PF11707">
    <property type="entry name" value="Npa1"/>
    <property type="match status" value="1"/>
</dbReference>
<feature type="region of interest" description="Disordered" evidence="1">
    <location>
        <begin position="1"/>
        <end position="114"/>
    </location>
</feature>
<dbReference type="InterPro" id="IPR039844">
    <property type="entry name" value="URB1"/>
</dbReference>
<evidence type="ECO:0000256" key="1">
    <source>
        <dbReference type="SAM" id="MobiDB-lite"/>
    </source>
</evidence>
<evidence type="ECO:0000313" key="5">
    <source>
        <dbReference type="Proteomes" id="UP001461498"/>
    </source>
</evidence>
<dbReference type="Pfam" id="PF16201">
    <property type="entry name" value="NopRA1"/>
    <property type="match status" value="1"/>
</dbReference>
<feature type="domain" description="URB1 N-terminal" evidence="2">
    <location>
        <begin position="177"/>
        <end position="472"/>
    </location>
</feature>
<dbReference type="InterPro" id="IPR032436">
    <property type="entry name" value="URB1_C"/>
</dbReference>
<sequence length="1761" mass="202577">MSSTKKRKVCDIENEDDEEIQEEVESAEKEMESNEEDSAVDDSDEQENVDEEESEKESGDDDDDDENNDEEKIVKDSERTSGDDEGSNEEDLEAEEYQDGGEMDNEALPSTSTSMTATVLRQKLGTEDGPSALKQYFSQKDDLEHIGEYLKEGGSISELVAQLDLVDIRKGSAVDILSAMSLVILKSLKEFPDRESELIEDCKEFITKYIVHLTPMLTQKISLNRKKIVLKLLTAIASINDALALQILSALDLKKEVIYYLAEHNNPLDESSIRILYIQFLLSFIVGHNARVVNRICDKRYWIPALFPEMKYDLFKTVDLVLTALQEWLLFRKEVTKNSRLYVFNSKSLSHLATLYEWNPKSWRENVKDKKVVIPNTDPWELSQIRAKVHQLLLNLCTSAKVGVIFHDLKYGTSQLNANNLVQQFLLGFSQPWEDDLKSELVSKTLISCPDLMKPYCNSINSILKLPISVKWVKCMKFITKIIEDIKVEPTFLENKSWLKIIYNVYAPEVILEAVRKDALLQPGSLELRVVCLSVISVIVKKLNIIYSFIKKPLMKNVFTNNLSQLFMKVAPNAEILLGCLKLCFKEDSKECIKLLLDLIFSMHVILPQLFDIMRYNKDCIKMIEEAKDSYKTCELDKDNCLMILKLIKLELLLNPQADIKDNMTLLEDLFTLSQDKDDDCKKLSLELIEIILENTGLFLNTEFELKLWLHLLADNLTKDIGSLFTRALISASDERFDICNAILSAQEDASEEIEAGQINLDDFINLSINEENEKSADITANMTNENPYNNRLDLSPLLPALLKTVSQASDKKLAYDLLAKFMIHYLHTQVSVKAYSSLLMKYTCYAVEKVQQYISAWNTKPKLLKLAPFSETVYANISKYILLKSDEKPHEMIDLNDSVMVELCLNQCIFMICQMSLLGQALEENITRVTDIVKYLMSVSSKLPLTHPQLINDFHPIRILDNPSNLTSLVISIVENSSIPVSENVISPYTNRLFFELKYAKKNKYRLENISNLQQLLVNFPLSKERIIKLIEIAFSIKPKYFYLNKELTPWINILEYLLRKASELNILISENSLAKLCQIFYELNTANFNLLQLSKDFYLYLVKCNVEVDGSIFENFKELFNCLCIGNNWYEELTVYLMKLLEQELSELPADIPFERAVILISSVDGENKKNHKHYERILSAHYSDMLIALYADPSPAWLLNLRKIVKTVMVNKIADKLCKDINKLYDQVIISNNTLLLMKEIFDKSEQNNLFLFLLNQWIIENIQNSEHIKCEELCKTFLEVAKSIETTLELPKVDSNVTKYLILYGMKQPSCPMLDQLAFYVKTNNIQSPPNLLLELIWSHTKFISLFVENSEVKISLLALILKLFQMDKSLIKDSYVPLFLSAYHASLSDSDQIILEILNLFETYGVNMSKFQPYLWGESATEHYAIKKSLNPAKVHPSITLDHLNMDTIKNTIKHFPINRMLQCRCKVEFESVYDPAFILSVLNQILLPENNFKINPWKLFHCGAAAIAFASLSSNSSEIRAAACLLIQKIHSAFNGKKDAMVWYHFIESVRQGLGEFNKKDQVPKISSIVSTFLARASLIIGDPTHFLYKQINNFIHARLVMNLNTIPALLEIFHSTEEDYRLHQQWILEVLRDGMREPADLQLTLNCVAFKFLLDFHSSCLANKEIKILIEELVAKCLQQADKERNFLINNYSLLPWLESSGKSKIIIEQLPRKLVSQYKSLVNYVCREVRKTDLEDEMLSRNHELYKIETIVR</sequence>
<feature type="compositionally biased region" description="Acidic residues" evidence="1">
    <location>
        <begin position="12"/>
        <end position="25"/>
    </location>
</feature>
<feature type="domain" description="URB1 C-terminal" evidence="3">
    <location>
        <begin position="1512"/>
        <end position="1704"/>
    </location>
</feature>
<gene>
    <name evidence="4" type="ORF">O3M35_009890</name>
</gene>
<organism evidence="4 5">
    <name type="scientific">Rhynocoris fuscipes</name>
    <dbReference type="NCBI Taxonomy" id="488301"/>
    <lineage>
        <taxon>Eukaryota</taxon>
        <taxon>Metazoa</taxon>
        <taxon>Ecdysozoa</taxon>
        <taxon>Arthropoda</taxon>
        <taxon>Hexapoda</taxon>
        <taxon>Insecta</taxon>
        <taxon>Pterygota</taxon>
        <taxon>Neoptera</taxon>
        <taxon>Paraneoptera</taxon>
        <taxon>Hemiptera</taxon>
        <taxon>Heteroptera</taxon>
        <taxon>Panheteroptera</taxon>
        <taxon>Cimicomorpha</taxon>
        <taxon>Reduviidae</taxon>
        <taxon>Harpactorinae</taxon>
        <taxon>Harpactorini</taxon>
        <taxon>Rhynocoris</taxon>
    </lineage>
</organism>
<feature type="compositionally biased region" description="Acidic residues" evidence="1">
    <location>
        <begin position="33"/>
        <end position="69"/>
    </location>
</feature>